<accession>A0ACC0GMX5</accession>
<evidence type="ECO:0000313" key="2">
    <source>
        <dbReference type="Proteomes" id="UP001060215"/>
    </source>
</evidence>
<reference evidence="1 2" key="1">
    <citation type="journal article" date="2022" name="Plant J.">
        <title>Chromosome-level genome of Camellia lanceoleosa provides a valuable resource for understanding genome evolution and self-incompatibility.</title>
        <authorList>
            <person name="Gong W."/>
            <person name="Xiao S."/>
            <person name="Wang L."/>
            <person name="Liao Z."/>
            <person name="Chang Y."/>
            <person name="Mo W."/>
            <person name="Hu G."/>
            <person name="Li W."/>
            <person name="Zhao G."/>
            <person name="Zhu H."/>
            <person name="Hu X."/>
            <person name="Ji K."/>
            <person name="Xiang X."/>
            <person name="Song Q."/>
            <person name="Yuan D."/>
            <person name="Jin S."/>
            <person name="Zhang L."/>
        </authorList>
    </citation>
    <scope>NUCLEOTIDE SEQUENCE [LARGE SCALE GENOMIC DNA]</scope>
    <source>
        <strain evidence="1">SQ_2022a</strain>
    </source>
</reference>
<sequence>MSSGSQVFCKSFLVPSLASTELIRFKFFRARTFSSNPSRVFRMATEPPSSSSNGDSSSVPASSAINFLSLCHRLKVFLFRYVYIERDGCEGVENPESIANHMYRMGLMALIASDRLLSDISIYGTMNMCIKMAIVHDIIDRMIKLLVGEK</sequence>
<organism evidence="1 2">
    <name type="scientific">Camellia lanceoleosa</name>
    <dbReference type="NCBI Taxonomy" id="1840588"/>
    <lineage>
        <taxon>Eukaryota</taxon>
        <taxon>Viridiplantae</taxon>
        <taxon>Streptophyta</taxon>
        <taxon>Embryophyta</taxon>
        <taxon>Tracheophyta</taxon>
        <taxon>Spermatophyta</taxon>
        <taxon>Magnoliopsida</taxon>
        <taxon>eudicotyledons</taxon>
        <taxon>Gunneridae</taxon>
        <taxon>Pentapetalae</taxon>
        <taxon>asterids</taxon>
        <taxon>Ericales</taxon>
        <taxon>Theaceae</taxon>
        <taxon>Camellia</taxon>
    </lineage>
</organism>
<name>A0ACC0GMX5_9ERIC</name>
<gene>
    <name evidence="1" type="ORF">LOK49_LG09G00969</name>
</gene>
<protein>
    <submittedName>
        <fullName evidence="1">HD domain-containing protein 2</fullName>
    </submittedName>
</protein>
<proteinExistence type="predicted"/>
<dbReference type="Proteomes" id="UP001060215">
    <property type="component" value="Chromosome 8"/>
</dbReference>
<keyword evidence="2" id="KW-1185">Reference proteome</keyword>
<comment type="caution">
    <text evidence="1">The sequence shown here is derived from an EMBL/GenBank/DDBJ whole genome shotgun (WGS) entry which is preliminary data.</text>
</comment>
<feature type="non-terminal residue" evidence="1">
    <location>
        <position position="150"/>
    </location>
</feature>
<dbReference type="EMBL" id="CM045765">
    <property type="protein sequence ID" value="KAI8001914.1"/>
    <property type="molecule type" value="Genomic_DNA"/>
</dbReference>
<evidence type="ECO:0000313" key="1">
    <source>
        <dbReference type="EMBL" id="KAI8001914.1"/>
    </source>
</evidence>